<dbReference type="GO" id="GO:0009307">
    <property type="term" value="P:DNA restriction-modification system"/>
    <property type="evidence" value="ECO:0007669"/>
    <property type="project" value="UniProtKB-KW"/>
</dbReference>
<dbReference type="PRINTS" id="PR00507">
    <property type="entry name" value="N12N6MTFRASE"/>
</dbReference>
<dbReference type="PROSITE" id="PS00092">
    <property type="entry name" value="N6_MTASE"/>
    <property type="match status" value="1"/>
</dbReference>
<dbReference type="InterPro" id="IPR029063">
    <property type="entry name" value="SAM-dependent_MTases_sf"/>
</dbReference>
<dbReference type="PANTHER" id="PTHR42933:SF3">
    <property type="entry name" value="TYPE I RESTRICTION ENZYME MJAVIII METHYLASE SUBUNIT"/>
    <property type="match status" value="1"/>
</dbReference>
<keyword evidence="6" id="KW-0680">Restriction system</keyword>
<evidence type="ECO:0000256" key="2">
    <source>
        <dbReference type="ARBA" id="ARBA00011900"/>
    </source>
</evidence>
<dbReference type="STRING" id="1005928.SAMN04487859_12137"/>
<keyword evidence="3" id="KW-0489">Methyltransferase</keyword>
<dbReference type="Gene3D" id="3.40.50.150">
    <property type="entry name" value="Vaccinia Virus protein VP39"/>
    <property type="match status" value="1"/>
</dbReference>
<keyword evidence="4" id="KW-0808">Transferase</keyword>
<dbReference type="InterPro" id="IPR003356">
    <property type="entry name" value="DNA_methylase_A-5"/>
</dbReference>
<dbReference type="InterPro" id="IPR022749">
    <property type="entry name" value="D12N6_MeTrfase_N"/>
</dbReference>
<evidence type="ECO:0000256" key="7">
    <source>
        <dbReference type="ARBA" id="ARBA00047942"/>
    </source>
</evidence>
<dbReference type="InterPro" id="IPR002052">
    <property type="entry name" value="DNA_methylase_N6_adenine_CS"/>
</dbReference>
<organism evidence="10 11">
    <name type="scientific">Roseovarius lutimaris</name>
    <dbReference type="NCBI Taxonomy" id="1005928"/>
    <lineage>
        <taxon>Bacteria</taxon>
        <taxon>Pseudomonadati</taxon>
        <taxon>Pseudomonadota</taxon>
        <taxon>Alphaproteobacteria</taxon>
        <taxon>Rhodobacterales</taxon>
        <taxon>Roseobacteraceae</taxon>
        <taxon>Roseovarius</taxon>
    </lineage>
</organism>
<dbReference type="EMBL" id="FOVP01000021">
    <property type="protein sequence ID" value="SFO25935.1"/>
    <property type="molecule type" value="Genomic_DNA"/>
</dbReference>
<dbReference type="SUPFAM" id="SSF53335">
    <property type="entry name" value="S-adenosyl-L-methionine-dependent methyltransferases"/>
    <property type="match status" value="1"/>
</dbReference>
<reference evidence="11" key="1">
    <citation type="submission" date="2016-10" db="EMBL/GenBank/DDBJ databases">
        <authorList>
            <person name="Varghese N."/>
            <person name="Submissions S."/>
        </authorList>
    </citation>
    <scope>NUCLEOTIDE SEQUENCE [LARGE SCALE GENOMIC DNA]</scope>
    <source>
        <strain evidence="11">DSM 28463</strain>
    </source>
</reference>
<comment type="catalytic activity">
    <reaction evidence="7">
        <text>a 2'-deoxyadenosine in DNA + S-adenosyl-L-methionine = an N(6)-methyl-2'-deoxyadenosine in DNA + S-adenosyl-L-homocysteine + H(+)</text>
        <dbReference type="Rhea" id="RHEA:15197"/>
        <dbReference type="Rhea" id="RHEA-COMP:12418"/>
        <dbReference type="Rhea" id="RHEA-COMP:12419"/>
        <dbReference type="ChEBI" id="CHEBI:15378"/>
        <dbReference type="ChEBI" id="CHEBI:57856"/>
        <dbReference type="ChEBI" id="CHEBI:59789"/>
        <dbReference type="ChEBI" id="CHEBI:90615"/>
        <dbReference type="ChEBI" id="CHEBI:90616"/>
        <dbReference type="EC" id="2.1.1.72"/>
    </reaction>
</comment>
<feature type="domain" description="N6 adenine-specific DNA methyltransferase N-terminal" evidence="9">
    <location>
        <begin position="19"/>
        <end position="155"/>
    </location>
</feature>
<proteinExistence type="inferred from homology"/>
<evidence type="ECO:0000313" key="11">
    <source>
        <dbReference type="Proteomes" id="UP000198599"/>
    </source>
</evidence>
<dbReference type="EC" id="2.1.1.72" evidence="2"/>
<feature type="domain" description="DNA methylase adenine-specific" evidence="8">
    <location>
        <begin position="170"/>
        <end position="463"/>
    </location>
</feature>
<dbReference type="GO" id="GO:0009007">
    <property type="term" value="F:site-specific DNA-methyltransferase (adenine-specific) activity"/>
    <property type="evidence" value="ECO:0007669"/>
    <property type="project" value="UniProtKB-EC"/>
</dbReference>
<evidence type="ECO:0000256" key="6">
    <source>
        <dbReference type="ARBA" id="ARBA00022747"/>
    </source>
</evidence>
<keyword evidence="5" id="KW-0949">S-adenosyl-L-methionine</keyword>
<dbReference type="GO" id="GO:0003677">
    <property type="term" value="F:DNA binding"/>
    <property type="evidence" value="ECO:0007669"/>
    <property type="project" value="InterPro"/>
</dbReference>
<dbReference type="GO" id="GO:0032259">
    <property type="term" value="P:methylation"/>
    <property type="evidence" value="ECO:0007669"/>
    <property type="project" value="UniProtKB-KW"/>
</dbReference>
<sequence>MKTGQKHTMAKDDISNLGGFVWSIAEILRGDFKQSEYGKVILPFVVLRRLDCILESSKDAVLSANSTLPAGVDEATRDMILFGAVGGNAQVYNLSRFTFDKLRGQDPRQLHDNLVDYITNFSTNVRDIFLDKFLFTDQLKRLKDGGILWNVFERFAEIDLHPDTISNLEMGYLFEELIRRFSEISNETAGEHFTPREVIRLIVDLLIANDDDKLTGRGIIRQVYDPACGTGGMLSLTEEALKDFNDAIRVELFGQELNGESFGICKSDMLVTGHDPEQIAFGNTLTQDAQAGKRFHYMLSNPPYGVDWKKYQDPIKSEAENLGMDGRFGAGTPRISDGQLLFLQHMISKMRDDEIGSRIGIVMNGSPLFTGGAGSGESEIRRWMLENDWVEAIVALPTDLFYNTGIQTYVWLLTNRKPANRQGKVQLIDASGERFWKSMRKSLGSKRREIPEEARAEIVRIYAGFLNGESGEGEVSRIFDTADFGYREIRVERPLKLNFSVDAERLDRLSDQKAFAKLEEDEQAEIRFALKAIGDTLFTNRAEFDKALTGALKKAQIKIGAPIKKTLMAALSERDDEADTCVGKDGKPEPDTDLRDHELVPLSEDWRAYMEREVLPFVPDAWVDQSHTDARDKQVGRVGYEINFNRYFYQYVPPRPLEEIDAELKALEAEIAGLLKEVAA</sequence>
<evidence type="ECO:0000256" key="1">
    <source>
        <dbReference type="ARBA" id="ARBA00006594"/>
    </source>
</evidence>
<accession>A0A1I5FQB5</accession>
<dbReference type="InterPro" id="IPR051537">
    <property type="entry name" value="DNA_Adenine_Mtase"/>
</dbReference>
<name>A0A1I5FQB5_9RHOB</name>
<protein>
    <recommendedName>
        <fullName evidence="2">site-specific DNA-methyltransferase (adenine-specific)</fullName>
        <ecNumber evidence="2">2.1.1.72</ecNumber>
    </recommendedName>
</protein>
<dbReference type="Pfam" id="PF12161">
    <property type="entry name" value="HsdM_N"/>
    <property type="match status" value="1"/>
</dbReference>
<gene>
    <name evidence="10" type="ORF">SAMN04487859_12137</name>
</gene>
<evidence type="ECO:0000259" key="8">
    <source>
        <dbReference type="Pfam" id="PF02384"/>
    </source>
</evidence>
<evidence type="ECO:0000256" key="5">
    <source>
        <dbReference type="ARBA" id="ARBA00022691"/>
    </source>
</evidence>
<dbReference type="Pfam" id="PF02384">
    <property type="entry name" value="N6_Mtase"/>
    <property type="match status" value="1"/>
</dbReference>
<dbReference type="Proteomes" id="UP000198599">
    <property type="component" value="Unassembled WGS sequence"/>
</dbReference>
<dbReference type="AlphaFoldDB" id="A0A1I5FQB5"/>
<comment type="similarity">
    <text evidence="1">Belongs to the N(4)/N(6)-methyltransferase family.</text>
</comment>
<evidence type="ECO:0000256" key="3">
    <source>
        <dbReference type="ARBA" id="ARBA00022603"/>
    </source>
</evidence>
<evidence type="ECO:0000256" key="4">
    <source>
        <dbReference type="ARBA" id="ARBA00022679"/>
    </source>
</evidence>
<dbReference type="PANTHER" id="PTHR42933">
    <property type="entry name" value="SLR6095 PROTEIN"/>
    <property type="match status" value="1"/>
</dbReference>
<dbReference type="GO" id="GO:0008170">
    <property type="term" value="F:N-methyltransferase activity"/>
    <property type="evidence" value="ECO:0007669"/>
    <property type="project" value="InterPro"/>
</dbReference>
<evidence type="ECO:0000313" key="10">
    <source>
        <dbReference type="EMBL" id="SFO25935.1"/>
    </source>
</evidence>
<keyword evidence="11" id="KW-1185">Reference proteome</keyword>
<evidence type="ECO:0000259" key="9">
    <source>
        <dbReference type="Pfam" id="PF12161"/>
    </source>
</evidence>